<name>A0A0F6W108_9BACT</name>
<dbReference type="GO" id="GO:0000703">
    <property type="term" value="F:oxidized pyrimidine nucleobase lesion DNA N-glycosylase activity"/>
    <property type="evidence" value="ECO:0007669"/>
    <property type="project" value="TreeGrafter"/>
</dbReference>
<sequence>MPTVSPLVRISRELGKKVSRLSFGEPVAYVYNPLEYARAPHEAYLERYGSKAPREVLMLGMNPGPFGMAQTGVPFGDVAMVRDFLGITGDVSRPKKQHPQRLVLGFACPRSEVSGTRFWGFARDRFGTAERFFDRFFVWNWCPLVFMEASSRNLTPDKLRASEREPLFAACDEALGRIVETLRPRYVVGVGGFAEQRAHRTLGEGTPITIGCILHPSPASPAANKDWAGNVDRQLRELGIALEGANA</sequence>
<evidence type="ECO:0000256" key="1">
    <source>
        <dbReference type="ARBA" id="ARBA00007889"/>
    </source>
</evidence>
<evidence type="ECO:0000259" key="6">
    <source>
        <dbReference type="Pfam" id="PF03167"/>
    </source>
</evidence>
<evidence type="ECO:0000313" key="7">
    <source>
        <dbReference type="EMBL" id="AKF04737.1"/>
    </source>
</evidence>
<dbReference type="RefSeq" id="WP_053232048.1">
    <property type="nucleotide sequence ID" value="NZ_CP011125.1"/>
</dbReference>
<comment type="similarity">
    <text evidence="1">Belongs to the uracil-DNA glycosylase (UDG) superfamily. SMUG1 family.</text>
</comment>
<dbReference type="InterPro" id="IPR036895">
    <property type="entry name" value="Uracil-DNA_glycosylase-like_sf"/>
</dbReference>
<dbReference type="Gene3D" id="3.40.470.10">
    <property type="entry name" value="Uracil-DNA glycosylase-like domain"/>
    <property type="match status" value="1"/>
</dbReference>
<dbReference type="Proteomes" id="UP000034883">
    <property type="component" value="Chromosome"/>
</dbReference>
<dbReference type="OrthoDB" id="267598at2"/>
<dbReference type="PANTHER" id="PTHR13235:SF2">
    <property type="entry name" value="SINGLE-STRAND SELECTIVE MONOFUNCTIONAL URACIL DNA GLYCOSYLASE"/>
    <property type="match status" value="1"/>
</dbReference>
<keyword evidence="5" id="KW-0234">DNA repair</keyword>
<dbReference type="SUPFAM" id="SSF52141">
    <property type="entry name" value="Uracil-DNA glycosylase-like"/>
    <property type="match status" value="1"/>
</dbReference>
<keyword evidence="8" id="KW-1185">Reference proteome</keyword>
<dbReference type="GO" id="GO:0017065">
    <property type="term" value="F:single-strand selective uracil DNA N-glycosylase activity"/>
    <property type="evidence" value="ECO:0007669"/>
    <property type="project" value="InterPro"/>
</dbReference>
<dbReference type="InterPro" id="IPR039134">
    <property type="entry name" value="SMUG1"/>
</dbReference>
<dbReference type="GO" id="GO:0006284">
    <property type="term" value="P:base-excision repair"/>
    <property type="evidence" value="ECO:0007669"/>
    <property type="project" value="InterPro"/>
</dbReference>
<dbReference type="Pfam" id="PF03167">
    <property type="entry name" value="UDG"/>
    <property type="match status" value="1"/>
</dbReference>
<dbReference type="AlphaFoldDB" id="A0A0F6W108"/>
<keyword evidence="4" id="KW-0238">DNA-binding</keyword>
<keyword evidence="2" id="KW-0227">DNA damage</keyword>
<dbReference type="FunFam" id="3.40.470.10:FF:000005">
    <property type="entry name" value="Single-strand selective monofunctional uracil DNA glycosylase"/>
    <property type="match status" value="1"/>
</dbReference>
<evidence type="ECO:0000256" key="2">
    <source>
        <dbReference type="ARBA" id="ARBA00022763"/>
    </source>
</evidence>
<organism evidence="7 8">
    <name type="scientific">Sandaracinus amylolyticus</name>
    <dbReference type="NCBI Taxonomy" id="927083"/>
    <lineage>
        <taxon>Bacteria</taxon>
        <taxon>Pseudomonadati</taxon>
        <taxon>Myxococcota</taxon>
        <taxon>Polyangia</taxon>
        <taxon>Polyangiales</taxon>
        <taxon>Sandaracinaceae</taxon>
        <taxon>Sandaracinus</taxon>
    </lineage>
</organism>
<reference evidence="7 8" key="1">
    <citation type="submission" date="2015-03" db="EMBL/GenBank/DDBJ databases">
        <title>Genome assembly of Sandaracinus amylolyticus DSM 53668.</title>
        <authorList>
            <person name="Sharma G."/>
            <person name="Subramanian S."/>
        </authorList>
    </citation>
    <scope>NUCLEOTIDE SEQUENCE [LARGE SCALE GENOMIC DNA]</scope>
    <source>
        <strain evidence="7 8">DSM 53668</strain>
    </source>
</reference>
<dbReference type="CDD" id="cd19374">
    <property type="entry name" value="UDG-F3_SMUG1-like"/>
    <property type="match status" value="1"/>
</dbReference>
<proteinExistence type="inferred from homology"/>
<evidence type="ECO:0000256" key="5">
    <source>
        <dbReference type="ARBA" id="ARBA00023204"/>
    </source>
</evidence>
<feature type="domain" description="Uracil-DNA glycosylase-like" evidence="6">
    <location>
        <begin position="54"/>
        <end position="223"/>
    </location>
</feature>
<evidence type="ECO:0000313" key="8">
    <source>
        <dbReference type="Proteomes" id="UP000034883"/>
    </source>
</evidence>
<dbReference type="InterPro" id="IPR005122">
    <property type="entry name" value="Uracil-DNA_glycosylase-like"/>
</dbReference>
<gene>
    <name evidence="7" type="ORF">DB32_001886</name>
</gene>
<accession>A0A0F6W108</accession>
<dbReference type="GO" id="GO:0003677">
    <property type="term" value="F:DNA binding"/>
    <property type="evidence" value="ECO:0007669"/>
    <property type="project" value="UniProtKB-KW"/>
</dbReference>
<protein>
    <submittedName>
        <fullName evidence="7">Uracil-DNA glycosylase, family 3</fullName>
    </submittedName>
</protein>
<dbReference type="PANTHER" id="PTHR13235">
    <property type="entry name" value="SINGLE-STRAND SELECTIVE MONOFUNCTIONAL URACIL DNA GLYCOSYLASE"/>
    <property type="match status" value="1"/>
</dbReference>
<dbReference type="EMBL" id="CP011125">
    <property type="protein sequence ID" value="AKF04737.1"/>
    <property type="molecule type" value="Genomic_DNA"/>
</dbReference>
<dbReference type="KEGG" id="samy:DB32_001886"/>
<evidence type="ECO:0000256" key="3">
    <source>
        <dbReference type="ARBA" id="ARBA00022801"/>
    </source>
</evidence>
<dbReference type="STRING" id="927083.DB32_001886"/>
<keyword evidence="3" id="KW-0378">Hydrolase</keyword>
<evidence type="ECO:0000256" key="4">
    <source>
        <dbReference type="ARBA" id="ARBA00023125"/>
    </source>
</evidence>